<proteinExistence type="predicted"/>
<dbReference type="EMBL" id="KZ819798">
    <property type="protein sequence ID" value="PWN52083.1"/>
    <property type="molecule type" value="Genomic_DNA"/>
</dbReference>
<evidence type="ECO:0000313" key="2">
    <source>
        <dbReference type="Proteomes" id="UP000245626"/>
    </source>
</evidence>
<organism evidence="1 2">
    <name type="scientific">Violaceomyces palustris</name>
    <dbReference type="NCBI Taxonomy" id="1673888"/>
    <lineage>
        <taxon>Eukaryota</taxon>
        <taxon>Fungi</taxon>
        <taxon>Dikarya</taxon>
        <taxon>Basidiomycota</taxon>
        <taxon>Ustilaginomycotina</taxon>
        <taxon>Ustilaginomycetes</taxon>
        <taxon>Violaceomycetales</taxon>
        <taxon>Violaceomycetaceae</taxon>
        <taxon>Violaceomyces</taxon>
    </lineage>
</organism>
<protein>
    <submittedName>
        <fullName evidence="1">Uncharacterized protein</fullName>
    </submittedName>
</protein>
<dbReference type="Proteomes" id="UP000245626">
    <property type="component" value="Unassembled WGS sequence"/>
</dbReference>
<keyword evidence="2" id="KW-1185">Reference proteome</keyword>
<name>A0ACD0P1U9_9BASI</name>
<evidence type="ECO:0000313" key="1">
    <source>
        <dbReference type="EMBL" id="PWN52083.1"/>
    </source>
</evidence>
<reference evidence="1 2" key="1">
    <citation type="journal article" date="2018" name="Mol. Biol. Evol.">
        <title>Broad Genomic Sampling Reveals a Smut Pathogenic Ancestry of the Fungal Clade Ustilaginomycotina.</title>
        <authorList>
            <person name="Kijpornyongpan T."/>
            <person name="Mondo S.J."/>
            <person name="Barry K."/>
            <person name="Sandor L."/>
            <person name="Lee J."/>
            <person name="Lipzen A."/>
            <person name="Pangilinan J."/>
            <person name="LaButti K."/>
            <person name="Hainaut M."/>
            <person name="Henrissat B."/>
            <person name="Grigoriev I.V."/>
            <person name="Spatafora J.W."/>
            <person name="Aime M.C."/>
        </authorList>
    </citation>
    <scope>NUCLEOTIDE SEQUENCE [LARGE SCALE GENOMIC DNA]</scope>
    <source>
        <strain evidence="1 2">SA 807</strain>
    </source>
</reference>
<gene>
    <name evidence="1" type="ORF">IE53DRAFT_367513</name>
</gene>
<accession>A0ACD0P1U9</accession>
<sequence length="1308" mass="142816">MILAPTSQQQQQNNFVHPPPSYPDHVHSPTFTPTTEGCPDEQRWEPADLASLGQFSYLPSTDGPLQPWLGLKARLALAPVSTVLVSLVFVMMRLLMSTDDVDSNVDAAKTKLLGACKGAEIASSVAASLPHSMADSANQRTEKSVEGTVQEAGRLLYLGVVAIEAILVYLVDSYRSMYLCFIELLVRGTLSVLISAVEIISEAIKASSQAVRSAVQESIRDVNSAISAAVSGVNDIIGIFGQKINPPQFNIPNLDMLNNISVPTTFEDSLLKLNASLPTLDELRQKMDDLIRTPFESIKVEINQTVGGFRLDRSLLPVPSQSNISFCDEIDFSSLDELGHDLKRFAFIGAVILALLMAGIMLLCMGYEWWNWRSLKRHVENTREAWLTSDQSDKDTTGAKPEDKHGLGGDGPLVSTQDHLLSTKSLFSLMQLSTHPLLALIAFKVVKPLGIRSPKAKCNLRWFLAWISHPAALATLAAGVVGLFTIELQLMALRPIQSRYEGRIGGAFDSIGDQLLAKININMENSSQEFANKTNSLILRAENDLNDNLFRWVNITTETMNATLNDFMDGISEALNDAFSGTPLYTPLQTFIDCIIGRKVAGIESALTWIHENAHVDFSLVDPDVFMLSDDRTQQLVAPIKTAAVGDGSGSNGVVSGVMGRYASHLRKERLMFYIFLGIYGLVLTAGLIIVLWASINPTKRWVWCTGLGEWPAGAVNPIPPPAREVSALNGCTAQPGRPLISRPFDFRDGSNRINDLPQSNDQTVLNLASNPNSSWDDLLGSLANTRSQHAEVEAPSQIFLRLFGSRQNGELRSTSGEDDSNAAYRVRSSPDIRDIRNTHESAREDGQARMAEDRLENSHLQDSHAKHQRGDSWSSATHEPVAHVRQRSVSSLGFAGDRPAQSDEQHLADLTHAQKDPYNPCSNFPQRKTTLLEKARSTLLGAAAWWYGFEKVDGSHHHEQGGDHPPLDPGTKDRGFAKVVGTGRKVNDAEIFVIDEHSSTADSTRIKIPSCDLDPIPIPKCSPEGKRQLRFTTTPTDQVEARKKALEAKDEDWDGGEPWLSPTCTSPFGSKVLPSVAHHPTQTQSNRDGPARLLLEDSRGEFIRARPRSELNATRFSDARPNSSLRASMTRPPQWVSATVHSGIHGSQGMHLAPCRSSASLQGPGLAPSRSFARVAQASCSPSPPPNLSTKFIGTGSSRSGSNGTSLLRKAFNRNLQRDPPIFHSTPGPAHSTSSSSSSTSSTSRSPSTSPKINPTRPKMEISNPFPHPDPMLSPENTIVLKRYPLRDTSVERDPISVVNESGIPSD</sequence>